<name>A2FHA7_TRIV3</name>
<evidence type="ECO:0000313" key="8">
    <source>
        <dbReference type="EMBL" id="EAX95704.1"/>
    </source>
</evidence>
<evidence type="ECO:0000256" key="3">
    <source>
        <dbReference type="ARBA" id="ARBA00022771"/>
    </source>
</evidence>
<dbReference type="GO" id="GO:0005096">
    <property type="term" value="F:GTPase activator activity"/>
    <property type="evidence" value="ECO:0007669"/>
    <property type="project" value="UniProtKB-KW"/>
</dbReference>
<keyword evidence="9" id="KW-1185">Reference proteome</keyword>
<feature type="compositionally biased region" description="Basic residues" evidence="6">
    <location>
        <begin position="188"/>
        <end position="201"/>
    </location>
</feature>
<proteinExistence type="predicted"/>
<dbReference type="Gene3D" id="1.10.220.150">
    <property type="entry name" value="Arf GTPase activating protein"/>
    <property type="match status" value="1"/>
</dbReference>
<dbReference type="GO" id="GO:0008270">
    <property type="term" value="F:zinc ion binding"/>
    <property type="evidence" value="ECO:0007669"/>
    <property type="project" value="UniProtKB-KW"/>
</dbReference>
<dbReference type="EMBL" id="DS113792">
    <property type="protein sequence ID" value="EAX95704.1"/>
    <property type="molecule type" value="Genomic_DNA"/>
</dbReference>
<sequence length="218" mass="24322">MDAKPFLSELQRQPENKVCFECGKRNPNPDWASVTYGVWICVECAGKHRSLGTHMSFVQSLSLDKWTEANIAKMKVGGNSKAMKYFQSRGIDKLEIHQKYSNSFAKQYAQQITADSNKILGKNSPNIPQKTQEPTNTVIKSVSSGNIDKAATIKRENTPEVIIDHQPKPIPIQTQTQSTSTPNFAAKKSFKRPTKNQRGKPKAVAISVEDFDDALEPL</sequence>
<keyword evidence="4" id="KW-0862">Zinc</keyword>
<evidence type="ECO:0000256" key="6">
    <source>
        <dbReference type="SAM" id="MobiDB-lite"/>
    </source>
</evidence>
<keyword evidence="2" id="KW-0479">Metal-binding</keyword>
<dbReference type="CDD" id="cd08830">
    <property type="entry name" value="ArfGap_ArfGap1"/>
    <property type="match status" value="1"/>
</dbReference>
<evidence type="ECO:0000256" key="5">
    <source>
        <dbReference type="PROSITE-ProRule" id="PRU00288"/>
    </source>
</evidence>
<dbReference type="GO" id="GO:0048205">
    <property type="term" value="P:COPI coating of Golgi vesicle"/>
    <property type="evidence" value="ECO:0000318"/>
    <property type="project" value="GO_Central"/>
</dbReference>
<dbReference type="KEGG" id="tva:4753466"/>
<evidence type="ECO:0000313" key="9">
    <source>
        <dbReference type="Proteomes" id="UP000001542"/>
    </source>
</evidence>
<dbReference type="PROSITE" id="PS50115">
    <property type="entry name" value="ARFGAP"/>
    <property type="match status" value="1"/>
</dbReference>
<dbReference type="InParanoid" id="A2FHA7"/>
<keyword evidence="1" id="KW-0343">GTPase activation</keyword>
<feature type="compositionally biased region" description="Low complexity" evidence="6">
    <location>
        <begin position="171"/>
        <end position="182"/>
    </location>
</feature>
<evidence type="ECO:0000256" key="1">
    <source>
        <dbReference type="ARBA" id="ARBA00022468"/>
    </source>
</evidence>
<reference evidence="8" key="2">
    <citation type="journal article" date="2007" name="Science">
        <title>Draft genome sequence of the sexually transmitted pathogen Trichomonas vaginalis.</title>
        <authorList>
            <person name="Carlton J.M."/>
            <person name="Hirt R.P."/>
            <person name="Silva J.C."/>
            <person name="Delcher A.L."/>
            <person name="Schatz M."/>
            <person name="Zhao Q."/>
            <person name="Wortman J.R."/>
            <person name="Bidwell S.L."/>
            <person name="Alsmark U.C.M."/>
            <person name="Besteiro S."/>
            <person name="Sicheritz-Ponten T."/>
            <person name="Noel C.J."/>
            <person name="Dacks J.B."/>
            <person name="Foster P.G."/>
            <person name="Simillion C."/>
            <person name="Van de Peer Y."/>
            <person name="Miranda-Saavedra D."/>
            <person name="Barton G.J."/>
            <person name="Westrop G.D."/>
            <person name="Mueller S."/>
            <person name="Dessi D."/>
            <person name="Fiori P.L."/>
            <person name="Ren Q."/>
            <person name="Paulsen I."/>
            <person name="Zhang H."/>
            <person name="Bastida-Corcuera F.D."/>
            <person name="Simoes-Barbosa A."/>
            <person name="Brown M.T."/>
            <person name="Hayes R.D."/>
            <person name="Mukherjee M."/>
            <person name="Okumura C.Y."/>
            <person name="Schneider R."/>
            <person name="Smith A.J."/>
            <person name="Vanacova S."/>
            <person name="Villalvazo M."/>
            <person name="Haas B.J."/>
            <person name="Pertea M."/>
            <person name="Feldblyum T.V."/>
            <person name="Utterback T.R."/>
            <person name="Shu C.L."/>
            <person name="Osoegawa K."/>
            <person name="de Jong P.J."/>
            <person name="Hrdy I."/>
            <person name="Horvathova L."/>
            <person name="Zubacova Z."/>
            <person name="Dolezal P."/>
            <person name="Malik S.B."/>
            <person name="Logsdon J.M. Jr."/>
            <person name="Henze K."/>
            <person name="Gupta A."/>
            <person name="Wang C.C."/>
            <person name="Dunne R.L."/>
            <person name="Upcroft J.A."/>
            <person name="Upcroft P."/>
            <person name="White O."/>
            <person name="Salzberg S.L."/>
            <person name="Tang P."/>
            <person name="Chiu C.-H."/>
            <person name="Lee Y.-S."/>
            <person name="Embley T.M."/>
            <person name="Coombs G.H."/>
            <person name="Mottram J.C."/>
            <person name="Tachezy J."/>
            <person name="Fraser-Liggett C.M."/>
            <person name="Johnson P.J."/>
        </authorList>
    </citation>
    <scope>NUCLEOTIDE SEQUENCE [LARGE SCALE GENOMIC DNA]</scope>
    <source>
        <strain evidence="8">G3</strain>
    </source>
</reference>
<dbReference type="FunFam" id="1.10.220.150:FF:000041">
    <property type="entry name" value="ARF GAP-like zinc finger-containing protein"/>
    <property type="match status" value="1"/>
</dbReference>
<evidence type="ECO:0000259" key="7">
    <source>
        <dbReference type="PROSITE" id="PS50115"/>
    </source>
</evidence>
<evidence type="ECO:0000256" key="4">
    <source>
        <dbReference type="ARBA" id="ARBA00022833"/>
    </source>
</evidence>
<dbReference type="VEuPathDB" id="TrichDB:TVAGG3_1006920"/>
<dbReference type="PANTHER" id="PTHR45686">
    <property type="entry name" value="ADP-RIBOSYLATION FACTOR GTPASE ACTIVATING PROTEIN 3, ISOFORM H-RELATED"/>
    <property type="match status" value="1"/>
</dbReference>
<dbReference type="RefSeq" id="XP_001308634.1">
    <property type="nucleotide sequence ID" value="XM_001308633.1"/>
</dbReference>
<protein>
    <submittedName>
        <fullName evidence="8">ARF GAP-like zinc finger-containing protein</fullName>
    </submittedName>
</protein>
<dbReference type="PRINTS" id="PR00405">
    <property type="entry name" value="REVINTRACTNG"/>
</dbReference>
<accession>A2FHA7</accession>
<dbReference type="VEuPathDB" id="TrichDB:TVAG_256450"/>
<dbReference type="InterPro" id="IPR038508">
    <property type="entry name" value="ArfGAP_dom_sf"/>
</dbReference>
<evidence type="ECO:0000256" key="2">
    <source>
        <dbReference type="ARBA" id="ARBA00022723"/>
    </source>
</evidence>
<dbReference type="SMR" id="A2FHA7"/>
<dbReference type="PANTHER" id="PTHR45686:SF4">
    <property type="entry name" value="ADP-RIBOSYLATION FACTOR GTPASE ACTIVATING PROTEIN 3, ISOFORM H"/>
    <property type="match status" value="1"/>
</dbReference>
<reference evidence="8" key="1">
    <citation type="submission" date="2006-10" db="EMBL/GenBank/DDBJ databases">
        <authorList>
            <person name="Amadeo P."/>
            <person name="Zhao Q."/>
            <person name="Wortman J."/>
            <person name="Fraser-Liggett C."/>
            <person name="Carlton J."/>
        </authorList>
    </citation>
    <scope>NUCLEOTIDE SEQUENCE</scope>
    <source>
        <strain evidence="8">G3</strain>
    </source>
</reference>
<dbReference type="GO" id="GO:0000139">
    <property type="term" value="C:Golgi membrane"/>
    <property type="evidence" value="ECO:0007669"/>
    <property type="project" value="GOC"/>
</dbReference>
<feature type="region of interest" description="Disordered" evidence="6">
    <location>
        <begin position="171"/>
        <end position="204"/>
    </location>
</feature>
<dbReference type="SUPFAM" id="SSF57863">
    <property type="entry name" value="ArfGap/RecO-like zinc finger"/>
    <property type="match status" value="1"/>
</dbReference>
<feature type="domain" description="Arf-GAP" evidence="7">
    <location>
        <begin position="4"/>
        <end position="111"/>
    </location>
</feature>
<dbReference type="AlphaFoldDB" id="A2FHA7"/>
<dbReference type="InterPro" id="IPR001164">
    <property type="entry name" value="ArfGAP_dom"/>
</dbReference>
<dbReference type="eggNOG" id="KOG0704">
    <property type="taxonomic scope" value="Eukaryota"/>
</dbReference>
<organism evidence="8 9">
    <name type="scientific">Trichomonas vaginalis (strain ATCC PRA-98 / G3)</name>
    <dbReference type="NCBI Taxonomy" id="412133"/>
    <lineage>
        <taxon>Eukaryota</taxon>
        <taxon>Metamonada</taxon>
        <taxon>Parabasalia</taxon>
        <taxon>Trichomonadida</taxon>
        <taxon>Trichomonadidae</taxon>
        <taxon>Trichomonas</taxon>
    </lineage>
</organism>
<gene>
    <name evidence="8" type="ORF">TVAG_256450</name>
</gene>
<dbReference type="InterPro" id="IPR037278">
    <property type="entry name" value="ARFGAP/RecO"/>
</dbReference>
<dbReference type="Proteomes" id="UP000001542">
    <property type="component" value="Unassembled WGS sequence"/>
</dbReference>
<dbReference type="STRING" id="5722.A2FHA7"/>
<dbReference type="Pfam" id="PF01412">
    <property type="entry name" value="ArfGap"/>
    <property type="match status" value="1"/>
</dbReference>
<dbReference type="OrthoDB" id="983479at2759"/>
<dbReference type="SMART" id="SM00105">
    <property type="entry name" value="ArfGap"/>
    <property type="match status" value="1"/>
</dbReference>
<keyword evidence="3 5" id="KW-0863">Zinc-finger</keyword>